<reference evidence="3" key="1">
    <citation type="submission" date="2016-10" db="EMBL/GenBank/DDBJ databases">
        <authorList>
            <person name="Varghese N."/>
            <person name="Submissions S."/>
        </authorList>
    </citation>
    <scope>NUCLEOTIDE SEQUENCE [LARGE SCALE GENOMIC DNA]</scope>
    <source>
        <strain evidence="3">DSM 8344</strain>
    </source>
</reference>
<dbReference type="Pfam" id="PF07009">
    <property type="entry name" value="NusG_II"/>
    <property type="match status" value="1"/>
</dbReference>
<sequence>MEIVIIQTGSENLQNETMIIQKITRRKFLLGGFSAGALSASAFLLGQKVTIADSLKSPTEPQWQITVDGKLVQAGTFVADLRKDLLIPVQNGTAHVILEGNRIFVHNDNTVCEKKICSMMGAITKSGECITCLPNKLVIRVL</sequence>
<name>A0A1G7RQ02_9FIRM</name>
<dbReference type="STRING" id="1121419.SAMN05443529_101139"/>
<gene>
    <name evidence="2" type="ORF">SAMN05443529_101139</name>
</gene>
<dbReference type="EMBL" id="FNCP01000001">
    <property type="protein sequence ID" value="SDG12289.1"/>
    <property type="molecule type" value="Genomic_DNA"/>
</dbReference>
<proteinExistence type="predicted"/>
<organism evidence="2 3">
    <name type="scientific">Desulfosporosinus hippei DSM 8344</name>
    <dbReference type="NCBI Taxonomy" id="1121419"/>
    <lineage>
        <taxon>Bacteria</taxon>
        <taxon>Bacillati</taxon>
        <taxon>Bacillota</taxon>
        <taxon>Clostridia</taxon>
        <taxon>Eubacteriales</taxon>
        <taxon>Desulfitobacteriaceae</taxon>
        <taxon>Desulfosporosinus</taxon>
    </lineage>
</organism>
<keyword evidence="1" id="KW-0472">Membrane</keyword>
<keyword evidence="3" id="KW-1185">Reference proteome</keyword>
<evidence type="ECO:0000256" key="1">
    <source>
        <dbReference type="SAM" id="Phobius"/>
    </source>
</evidence>
<dbReference type="InterPro" id="IPR038690">
    <property type="entry name" value="NusG_2_sf"/>
</dbReference>
<dbReference type="AlphaFoldDB" id="A0A1G7RQ02"/>
<accession>A0A1G7RQ02</accession>
<dbReference type="Proteomes" id="UP000198656">
    <property type="component" value="Unassembled WGS sequence"/>
</dbReference>
<keyword evidence="1" id="KW-1133">Transmembrane helix</keyword>
<protein>
    <submittedName>
        <fullName evidence="2">NusG domain II</fullName>
    </submittedName>
</protein>
<evidence type="ECO:0000313" key="2">
    <source>
        <dbReference type="EMBL" id="SDG12289.1"/>
    </source>
</evidence>
<evidence type="ECO:0000313" key="3">
    <source>
        <dbReference type="Proteomes" id="UP000198656"/>
    </source>
</evidence>
<keyword evidence="1" id="KW-0812">Transmembrane</keyword>
<feature type="transmembrane region" description="Helical" evidence="1">
    <location>
        <begin position="28"/>
        <end position="46"/>
    </location>
</feature>
<dbReference type="Gene3D" id="2.60.320.10">
    <property type="entry name" value="N-utilization substance G protein NusG, insert domain"/>
    <property type="match status" value="1"/>
</dbReference>